<name>A0A4U5M1A0_STECR</name>
<sequence length="141" mass="15052">MEKVLANIVAASGSKFSKVKDAANVAKEHIALPNPPICSHREKCLAAVELALDTGNPKLSALAVEALQLIVRDERFRSGDQTELTEQTLSIQLLNSLASLPAWNKGCQCHCLTVVVQLICSSEIKISLGAVQSALQASVVY</sequence>
<protein>
    <recommendedName>
        <fullName evidence="3">Mon2/Sec7/BIG1-like dimerisation and cyclophilin-binding domain-containing protein</fullName>
    </recommendedName>
</protein>
<keyword evidence="2" id="KW-1185">Reference proteome</keyword>
<evidence type="ECO:0000313" key="1">
    <source>
        <dbReference type="EMBL" id="TKR62430.1"/>
    </source>
</evidence>
<accession>A0A4U5M1A0</accession>
<reference evidence="1 2" key="2">
    <citation type="journal article" date="2019" name="G3 (Bethesda)">
        <title>Hybrid Assembly of the Genome of the Entomopathogenic Nematode Steinernema carpocapsae Identifies the X-Chromosome.</title>
        <authorList>
            <person name="Serra L."/>
            <person name="Macchietto M."/>
            <person name="Macias-Munoz A."/>
            <person name="McGill C.J."/>
            <person name="Rodriguez I.M."/>
            <person name="Rodriguez B."/>
            <person name="Murad R."/>
            <person name="Mortazavi A."/>
        </authorList>
    </citation>
    <scope>NUCLEOTIDE SEQUENCE [LARGE SCALE GENOMIC DNA]</scope>
    <source>
        <strain evidence="1 2">ALL</strain>
    </source>
</reference>
<evidence type="ECO:0008006" key="3">
    <source>
        <dbReference type="Google" id="ProtNLM"/>
    </source>
</evidence>
<dbReference type="Proteomes" id="UP000298663">
    <property type="component" value="Unassembled WGS sequence"/>
</dbReference>
<comment type="caution">
    <text evidence="1">The sequence shown here is derived from an EMBL/GenBank/DDBJ whole genome shotgun (WGS) entry which is preliminary data.</text>
</comment>
<dbReference type="STRING" id="34508.A0A4U5M1A0"/>
<gene>
    <name evidence="1" type="ORF">L596_026394</name>
</gene>
<reference evidence="1 2" key="1">
    <citation type="journal article" date="2015" name="Genome Biol.">
        <title>Comparative genomics of Steinernema reveals deeply conserved gene regulatory networks.</title>
        <authorList>
            <person name="Dillman A.R."/>
            <person name="Macchietto M."/>
            <person name="Porter C.F."/>
            <person name="Rogers A."/>
            <person name="Williams B."/>
            <person name="Antoshechkin I."/>
            <person name="Lee M.M."/>
            <person name="Goodwin Z."/>
            <person name="Lu X."/>
            <person name="Lewis E.E."/>
            <person name="Goodrich-Blair H."/>
            <person name="Stock S.P."/>
            <person name="Adams B.J."/>
            <person name="Sternberg P.W."/>
            <person name="Mortazavi A."/>
        </authorList>
    </citation>
    <scope>NUCLEOTIDE SEQUENCE [LARGE SCALE GENOMIC DNA]</scope>
    <source>
        <strain evidence="1 2">ALL</strain>
    </source>
</reference>
<dbReference type="EMBL" id="AZBU02000010">
    <property type="protein sequence ID" value="TKR62430.1"/>
    <property type="molecule type" value="Genomic_DNA"/>
</dbReference>
<dbReference type="OrthoDB" id="10002886at2759"/>
<dbReference type="AlphaFoldDB" id="A0A4U5M1A0"/>
<evidence type="ECO:0000313" key="2">
    <source>
        <dbReference type="Proteomes" id="UP000298663"/>
    </source>
</evidence>
<proteinExistence type="predicted"/>
<organism evidence="1 2">
    <name type="scientific">Steinernema carpocapsae</name>
    <name type="common">Entomopathogenic nematode</name>
    <dbReference type="NCBI Taxonomy" id="34508"/>
    <lineage>
        <taxon>Eukaryota</taxon>
        <taxon>Metazoa</taxon>
        <taxon>Ecdysozoa</taxon>
        <taxon>Nematoda</taxon>
        <taxon>Chromadorea</taxon>
        <taxon>Rhabditida</taxon>
        <taxon>Tylenchina</taxon>
        <taxon>Panagrolaimomorpha</taxon>
        <taxon>Strongyloidoidea</taxon>
        <taxon>Steinernematidae</taxon>
        <taxon>Steinernema</taxon>
    </lineage>
</organism>